<protein>
    <submittedName>
        <fullName evidence="1">Uncharacterized protein</fullName>
    </submittedName>
</protein>
<dbReference type="EMBL" id="GBXM01059181">
    <property type="protein sequence ID" value="JAH49396.1"/>
    <property type="molecule type" value="Transcribed_RNA"/>
</dbReference>
<dbReference type="AlphaFoldDB" id="A0A0E9T6Z8"/>
<organism evidence="1">
    <name type="scientific">Anguilla anguilla</name>
    <name type="common">European freshwater eel</name>
    <name type="synonym">Muraena anguilla</name>
    <dbReference type="NCBI Taxonomy" id="7936"/>
    <lineage>
        <taxon>Eukaryota</taxon>
        <taxon>Metazoa</taxon>
        <taxon>Chordata</taxon>
        <taxon>Craniata</taxon>
        <taxon>Vertebrata</taxon>
        <taxon>Euteleostomi</taxon>
        <taxon>Actinopterygii</taxon>
        <taxon>Neopterygii</taxon>
        <taxon>Teleostei</taxon>
        <taxon>Anguilliformes</taxon>
        <taxon>Anguillidae</taxon>
        <taxon>Anguilla</taxon>
    </lineage>
</organism>
<sequence length="27" mass="3474">MQFTREQFKIPFTYMKYFMAVKWNQPI</sequence>
<name>A0A0E9T6Z8_ANGAN</name>
<reference evidence="1" key="1">
    <citation type="submission" date="2014-11" db="EMBL/GenBank/DDBJ databases">
        <authorList>
            <person name="Amaro Gonzalez C."/>
        </authorList>
    </citation>
    <scope>NUCLEOTIDE SEQUENCE</scope>
</reference>
<accession>A0A0E9T6Z8</accession>
<proteinExistence type="predicted"/>
<evidence type="ECO:0000313" key="1">
    <source>
        <dbReference type="EMBL" id="JAH49396.1"/>
    </source>
</evidence>
<reference evidence="1" key="2">
    <citation type="journal article" date="2015" name="Fish Shellfish Immunol.">
        <title>Early steps in the European eel (Anguilla anguilla)-Vibrio vulnificus interaction in the gills: Role of the RtxA13 toxin.</title>
        <authorList>
            <person name="Callol A."/>
            <person name="Pajuelo D."/>
            <person name="Ebbesson L."/>
            <person name="Teles M."/>
            <person name="MacKenzie S."/>
            <person name="Amaro C."/>
        </authorList>
    </citation>
    <scope>NUCLEOTIDE SEQUENCE</scope>
</reference>